<dbReference type="EMBL" id="JBFMKM010000003">
    <property type="protein sequence ID" value="KAL1310620.1"/>
    <property type="molecule type" value="Genomic_DNA"/>
</dbReference>
<dbReference type="Proteomes" id="UP001562354">
    <property type="component" value="Unassembled WGS sequence"/>
</dbReference>
<organism evidence="3 4">
    <name type="scientific">Neodothiora populina</name>
    <dbReference type="NCBI Taxonomy" id="2781224"/>
    <lineage>
        <taxon>Eukaryota</taxon>
        <taxon>Fungi</taxon>
        <taxon>Dikarya</taxon>
        <taxon>Ascomycota</taxon>
        <taxon>Pezizomycotina</taxon>
        <taxon>Dothideomycetes</taxon>
        <taxon>Dothideomycetidae</taxon>
        <taxon>Dothideales</taxon>
        <taxon>Dothioraceae</taxon>
        <taxon>Neodothiora</taxon>
    </lineage>
</organism>
<feature type="chain" id="PRO_5045163029" description="DUF7907 domain-containing protein" evidence="1">
    <location>
        <begin position="23"/>
        <end position="198"/>
    </location>
</feature>
<keyword evidence="4" id="KW-1185">Reference proteome</keyword>
<dbReference type="Pfam" id="PF25484">
    <property type="entry name" value="DUF7907"/>
    <property type="match status" value="1"/>
</dbReference>
<comment type="caution">
    <text evidence="3">The sequence shown here is derived from an EMBL/GenBank/DDBJ whole genome shotgun (WGS) entry which is preliminary data.</text>
</comment>
<name>A0ABR3PM53_9PEZI</name>
<evidence type="ECO:0000259" key="2">
    <source>
        <dbReference type="Pfam" id="PF25484"/>
    </source>
</evidence>
<gene>
    <name evidence="3" type="ORF">AAFC00_000892</name>
</gene>
<reference evidence="3 4" key="1">
    <citation type="submission" date="2024-07" db="EMBL/GenBank/DDBJ databases">
        <title>Draft sequence of the Neodothiora populina.</title>
        <authorList>
            <person name="Drown D.D."/>
            <person name="Schuette U.S."/>
            <person name="Buechlein A.B."/>
            <person name="Rusch D.R."/>
            <person name="Winton L.W."/>
            <person name="Adams G.A."/>
        </authorList>
    </citation>
    <scope>NUCLEOTIDE SEQUENCE [LARGE SCALE GENOMIC DNA]</scope>
    <source>
        <strain evidence="3 4">CPC 39397</strain>
    </source>
</reference>
<accession>A0ABR3PM53</accession>
<sequence>MVSTKSFIAAFAALAVAPLAAAGNCTFDSSKPFTLHTEVVKGPEDFNNFFLTAFHVGASRQTVVGTRNASRSIGWVISNTSDLQQPIGNLPPFNLTLLDQAPTMSSAPDGYDYIDLSYRGSTPGFSFLPSNKSTAVLEYNTPSNKTSDFVTFALCHVNGTAPYFTVGPQYQLLWRSVVAAETDYESCADVELVAHNIE</sequence>
<feature type="signal peptide" evidence="1">
    <location>
        <begin position="1"/>
        <end position="22"/>
    </location>
</feature>
<dbReference type="GeneID" id="95974595"/>
<evidence type="ECO:0000313" key="4">
    <source>
        <dbReference type="Proteomes" id="UP001562354"/>
    </source>
</evidence>
<proteinExistence type="predicted"/>
<dbReference type="InterPro" id="IPR057229">
    <property type="entry name" value="DUF7907"/>
</dbReference>
<keyword evidence="1" id="KW-0732">Signal</keyword>
<evidence type="ECO:0000256" key="1">
    <source>
        <dbReference type="SAM" id="SignalP"/>
    </source>
</evidence>
<feature type="domain" description="DUF7907" evidence="2">
    <location>
        <begin position="30"/>
        <end position="194"/>
    </location>
</feature>
<evidence type="ECO:0000313" key="3">
    <source>
        <dbReference type="EMBL" id="KAL1310620.1"/>
    </source>
</evidence>
<protein>
    <recommendedName>
        <fullName evidence="2">DUF7907 domain-containing protein</fullName>
    </recommendedName>
</protein>
<dbReference type="RefSeq" id="XP_069203469.1">
    <property type="nucleotide sequence ID" value="XM_069347625.1"/>
</dbReference>